<keyword evidence="5" id="KW-1185">Reference proteome</keyword>
<dbReference type="Gene3D" id="1.10.357.10">
    <property type="entry name" value="Tetracycline Repressor, domain 2"/>
    <property type="match status" value="1"/>
</dbReference>
<feature type="DNA-binding region" description="H-T-H motif" evidence="2">
    <location>
        <begin position="25"/>
        <end position="44"/>
    </location>
</feature>
<dbReference type="InterPro" id="IPR050109">
    <property type="entry name" value="HTH-type_TetR-like_transc_reg"/>
</dbReference>
<evidence type="ECO:0000259" key="3">
    <source>
        <dbReference type="PROSITE" id="PS50977"/>
    </source>
</evidence>
<dbReference type="Pfam" id="PF00440">
    <property type="entry name" value="TetR_N"/>
    <property type="match status" value="1"/>
</dbReference>
<dbReference type="PROSITE" id="PS50977">
    <property type="entry name" value="HTH_TETR_2"/>
    <property type="match status" value="1"/>
</dbReference>
<evidence type="ECO:0000256" key="1">
    <source>
        <dbReference type="ARBA" id="ARBA00023125"/>
    </source>
</evidence>
<protein>
    <submittedName>
        <fullName evidence="4">Transcriptional regulator, TetR family</fullName>
    </submittedName>
</protein>
<dbReference type="PANTHER" id="PTHR30055">
    <property type="entry name" value="HTH-TYPE TRANSCRIPTIONAL REGULATOR RUTR"/>
    <property type="match status" value="1"/>
</dbReference>
<accession>A0A1M5N414</accession>
<reference evidence="4 5" key="1">
    <citation type="submission" date="2016-11" db="EMBL/GenBank/DDBJ databases">
        <authorList>
            <person name="Jaros S."/>
            <person name="Januszkiewicz K."/>
            <person name="Wedrychowicz H."/>
        </authorList>
    </citation>
    <scope>NUCLEOTIDE SEQUENCE [LARGE SCALE GENOMIC DNA]</scope>
    <source>
        <strain evidence="4 5">DSM 28715</strain>
    </source>
</reference>
<dbReference type="InterPro" id="IPR009057">
    <property type="entry name" value="Homeodomain-like_sf"/>
</dbReference>
<feature type="domain" description="HTH tetR-type" evidence="3">
    <location>
        <begin position="2"/>
        <end position="62"/>
    </location>
</feature>
<evidence type="ECO:0000256" key="2">
    <source>
        <dbReference type="PROSITE-ProRule" id="PRU00335"/>
    </source>
</evidence>
<sequence length="186" mass="20120">MGKSDDIIVECAIAIISQGGYKKTTMADLADAAGVSRQTLYNKFPNKEEVLRAAVRHAHATGLAEMKRQWSEAESVGDKLEAFFQIGPLSWYDAIIASPDSADLIEGVNTHASDLMDEANQGWMETLTELFVPYGDVLGEKGTSADTLADFVFATGVSAKYNATSRDQLVKRLATLKIATLTLLEA</sequence>
<dbReference type="SUPFAM" id="SSF46689">
    <property type="entry name" value="Homeodomain-like"/>
    <property type="match status" value="1"/>
</dbReference>
<gene>
    <name evidence="4" type="ORF">SAMN05444003_1177</name>
</gene>
<dbReference type="Proteomes" id="UP000184074">
    <property type="component" value="Unassembled WGS sequence"/>
</dbReference>
<dbReference type="EMBL" id="FQXB01000001">
    <property type="protein sequence ID" value="SHG84300.1"/>
    <property type="molecule type" value="Genomic_DNA"/>
</dbReference>
<proteinExistence type="predicted"/>
<dbReference type="AlphaFoldDB" id="A0A1M5N414"/>
<dbReference type="GO" id="GO:0003700">
    <property type="term" value="F:DNA-binding transcription factor activity"/>
    <property type="evidence" value="ECO:0007669"/>
    <property type="project" value="TreeGrafter"/>
</dbReference>
<dbReference type="PRINTS" id="PR00455">
    <property type="entry name" value="HTHTETR"/>
</dbReference>
<dbReference type="RefSeq" id="WP_072899896.1">
    <property type="nucleotide sequence ID" value="NZ_FQXB01000001.1"/>
</dbReference>
<evidence type="ECO:0000313" key="5">
    <source>
        <dbReference type="Proteomes" id="UP000184074"/>
    </source>
</evidence>
<dbReference type="GO" id="GO:0000976">
    <property type="term" value="F:transcription cis-regulatory region binding"/>
    <property type="evidence" value="ECO:0007669"/>
    <property type="project" value="TreeGrafter"/>
</dbReference>
<dbReference type="PANTHER" id="PTHR30055:SF146">
    <property type="entry name" value="HTH-TYPE TRANSCRIPTIONAL DUAL REGULATOR CECR"/>
    <property type="match status" value="1"/>
</dbReference>
<keyword evidence="1 2" id="KW-0238">DNA-binding</keyword>
<organism evidence="4 5">
    <name type="scientific">Cognatiyoonia sediminum</name>
    <dbReference type="NCBI Taxonomy" id="1508389"/>
    <lineage>
        <taxon>Bacteria</taxon>
        <taxon>Pseudomonadati</taxon>
        <taxon>Pseudomonadota</taxon>
        <taxon>Alphaproteobacteria</taxon>
        <taxon>Rhodobacterales</taxon>
        <taxon>Paracoccaceae</taxon>
        <taxon>Cognatiyoonia</taxon>
    </lineage>
</organism>
<evidence type="ECO:0000313" key="4">
    <source>
        <dbReference type="EMBL" id="SHG84300.1"/>
    </source>
</evidence>
<dbReference type="STRING" id="1508389.SAMN05444003_1177"/>
<dbReference type="InterPro" id="IPR001647">
    <property type="entry name" value="HTH_TetR"/>
</dbReference>
<name>A0A1M5N414_9RHOB</name>